<dbReference type="OrthoDB" id="2288928at2759"/>
<dbReference type="AlphaFoldDB" id="A0A6A5JZQ8"/>
<gene>
    <name evidence="1" type="ORF">BDW02DRAFT_127772</name>
</gene>
<proteinExistence type="predicted"/>
<dbReference type="EMBL" id="ML975422">
    <property type="protein sequence ID" value="KAF1829831.1"/>
    <property type="molecule type" value="Genomic_DNA"/>
</dbReference>
<protein>
    <submittedName>
        <fullName evidence="1">Uncharacterized protein</fullName>
    </submittedName>
</protein>
<dbReference type="Proteomes" id="UP000800040">
    <property type="component" value="Unassembled WGS sequence"/>
</dbReference>
<name>A0A6A5JZQ8_9PLEO</name>
<organism evidence="1 2">
    <name type="scientific">Decorospora gaudefroyi</name>
    <dbReference type="NCBI Taxonomy" id="184978"/>
    <lineage>
        <taxon>Eukaryota</taxon>
        <taxon>Fungi</taxon>
        <taxon>Dikarya</taxon>
        <taxon>Ascomycota</taxon>
        <taxon>Pezizomycotina</taxon>
        <taxon>Dothideomycetes</taxon>
        <taxon>Pleosporomycetidae</taxon>
        <taxon>Pleosporales</taxon>
        <taxon>Pleosporineae</taxon>
        <taxon>Pleosporaceae</taxon>
        <taxon>Decorospora</taxon>
    </lineage>
</organism>
<evidence type="ECO:0000313" key="1">
    <source>
        <dbReference type="EMBL" id="KAF1829831.1"/>
    </source>
</evidence>
<reference evidence="1" key="1">
    <citation type="submission" date="2020-01" db="EMBL/GenBank/DDBJ databases">
        <authorList>
            <consortium name="DOE Joint Genome Institute"/>
            <person name="Haridas S."/>
            <person name="Albert R."/>
            <person name="Binder M."/>
            <person name="Bloem J."/>
            <person name="Labutti K."/>
            <person name="Salamov A."/>
            <person name="Andreopoulos B."/>
            <person name="Baker S.E."/>
            <person name="Barry K."/>
            <person name="Bills G."/>
            <person name="Bluhm B.H."/>
            <person name="Cannon C."/>
            <person name="Castanera R."/>
            <person name="Culley D.E."/>
            <person name="Daum C."/>
            <person name="Ezra D."/>
            <person name="Gonzalez J.B."/>
            <person name="Henrissat B."/>
            <person name="Kuo A."/>
            <person name="Liang C."/>
            <person name="Lipzen A."/>
            <person name="Lutzoni F."/>
            <person name="Magnuson J."/>
            <person name="Mondo S."/>
            <person name="Nolan M."/>
            <person name="Ohm R."/>
            <person name="Pangilinan J."/>
            <person name="Park H.-J."/>
            <person name="Ramirez L."/>
            <person name="Alfaro M."/>
            <person name="Sun H."/>
            <person name="Tritt A."/>
            <person name="Yoshinaga Y."/>
            <person name="Zwiers L.-H."/>
            <person name="Turgeon B.G."/>
            <person name="Goodwin S.B."/>
            <person name="Spatafora J.W."/>
            <person name="Crous P.W."/>
            <person name="Grigoriev I.V."/>
        </authorList>
    </citation>
    <scope>NUCLEOTIDE SEQUENCE</scope>
    <source>
        <strain evidence="1">P77</strain>
    </source>
</reference>
<keyword evidence="2" id="KW-1185">Reference proteome</keyword>
<evidence type="ECO:0000313" key="2">
    <source>
        <dbReference type="Proteomes" id="UP000800040"/>
    </source>
</evidence>
<sequence>MPRSNMSNNQKSYKYIEHASTCPCATDEQDDCNCFYSALSKMDVFEAATVRGPVGAKGHLDDLAQAHIREFVARKRAQPGEPFSQVSCASGIYRPLANGEIRILELHPADYATPLRGNLHVASIDFTHPVRNEHHTEPFDDPANMSRITLTYTRFTNHAVSLATGKPVWYTALSYVCYELLSCVDHEYPLRPSWVPDWSTPRTTETLGYSTKAWTLYCAGCGLATGEQPDMILSNDKEITLSGKVVDSIIDLGCVSHDPVLDIDNPQARNRDLASDADVVRSAGRQTYPISGISVYDAFLQT</sequence>
<accession>A0A6A5JZQ8</accession>